<gene>
    <name evidence="2" type="ORF">G7057_10345</name>
</gene>
<reference evidence="2 3" key="1">
    <citation type="journal article" date="2017" name="Int. J. Syst. Evol. Microbiol.">
        <title>Jeotgalibaca porci sp. nov. and Jeotgalibaca arthritidis sp. nov., isolated from pigs, and emended description of the genus Jeotgalibaca.</title>
        <authorList>
            <person name="Zamora L."/>
            <person name="Perez-Sancho M."/>
            <person name="Dominguez L."/>
            <person name="Fernandez-Garayzabal J.F."/>
            <person name="Vela A.I."/>
        </authorList>
    </citation>
    <scope>NUCLEOTIDE SEQUENCE [LARGE SCALE GENOMIC DNA]</scope>
    <source>
        <strain evidence="2 3">CECT 9157</strain>
    </source>
</reference>
<evidence type="ECO:0000313" key="3">
    <source>
        <dbReference type="Proteomes" id="UP000501451"/>
    </source>
</evidence>
<dbReference type="RefSeq" id="WP_076766296.1">
    <property type="nucleotide sequence ID" value="NZ_CP049740.1"/>
</dbReference>
<accession>A0A6G7KC26</accession>
<dbReference type="AlphaFoldDB" id="A0A6G7KC26"/>
<protein>
    <submittedName>
        <fullName evidence="2">YjzD family protein</fullName>
    </submittedName>
</protein>
<organism evidence="2 3">
    <name type="scientific">Jeotgalibaca arthritidis</name>
    <dbReference type="NCBI Taxonomy" id="1868794"/>
    <lineage>
        <taxon>Bacteria</taxon>
        <taxon>Bacillati</taxon>
        <taxon>Bacillota</taxon>
        <taxon>Bacilli</taxon>
        <taxon>Lactobacillales</taxon>
        <taxon>Carnobacteriaceae</taxon>
        <taxon>Jeotgalibaca</taxon>
    </lineage>
</organism>
<evidence type="ECO:0000313" key="2">
    <source>
        <dbReference type="EMBL" id="QII82797.1"/>
    </source>
</evidence>
<keyword evidence="1" id="KW-1133">Transmembrane helix</keyword>
<dbReference type="KEGG" id="jar:G7057_10345"/>
<dbReference type="InterPro" id="IPR021324">
    <property type="entry name" value="DUF2929"/>
</dbReference>
<proteinExistence type="predicted"/>
<keyword evidence="3" id="KW-1185">Reference proteome</keyword>
<keyword evidence="1" id="KW-0472">Membrane</keyword>
<evidence type="ECO:0000256" key="1">
    <source>
        <dbReference type="SAM" id="Phobius"/>
    </source>
</evidence>
<keyword evidence="1" id="KW-0812">Transmembrane</keyword>
<dbReference type="Pfam" id="PF11151">
    <property type="entry name" value="DUF2929"/>
    <property type="match status" value="1"/>
</dbReference>
<name>A0A6G7KC26_9LACT</name>
<dbReference type="EMBL" id="CP049740">
    <property type="protein sequence ID" value="QII82797.1"/>
    <property type="molecule type" value="Genomic_DNA"/>
</dbReference>
<sequence>MKFVVCLFWGFILGQVAFYIGGALETNSYNFVHASVMGIAVAVIVFLLTSAFPKTAESKKA</sequence>
<dbReference type="Proteomes" id="UP000501451">
    <property type="component" value="Chromosome"/>
</dbReference>
<feature type="transmembrane region" description="Helical" evidence="1">
    <location>
        <begin position="32"/>
        <end position="52"/>
    </location>
</feature>